<dbReference type="Pfam" id="PF22479">
    <property type="entry name" value="Pam3_gp18"/>
    <property type="match status" value="1"/>
</dbReference>
<dbReference type="EMBL" id="UJHH01000052">
    <property type="protein sequence ID" value="SWF77783.1"/>
    <property type="molecule type" value="Genomic_DNA"/>
</dbReference>
<evidence type="ECO:0000313" key="17">
    <source>
        <dbReference type="Proteomes" id="UP000294951"/>
    </source>
</evidence>
<dbReference type="Proteomes" id="UP000259364">
    <property type="component" value="Unassembled WGS sequence"/>
</dbReference>
<evidence type="ECO:0000313" key="15">
    <source>
        <dbReference type="Proteomes" id="UP000275975"/>
    </source>
</evidence>
<evidence type="ECO:0000313" key="9">
    <source>
        <dbReference type="EMBL" id="SXG14406.1"/>
    </source>
</evidence>
<dbReference type="AlphaFoldDB" id="A0A1V7I2G1"/>
<evidence type="ECO:0000259" key="1">
    <source>
        <dbReference type="Pfam" id="PF22479"/>
    </source>
</evidence>
<feature type="domain" description="Cyanophage baseplate Pam3 plug gp18" evidence="1">
    <location>
        <begin position="4"/>
        <end position="99"/>
    </location>
</feature>
<reference evidence="6 15" key="7">
    <citation type="journal article" date="2019" name="Antimicrob. Agents Chemother.">
        <title>Applying Rapid Whole Genome Sequencing to Predict Phenotypic Antimicrobial Susceptibility Testing Results Among Carbapenem-Resistant Klebsiella pneumoniae Clinical Isolates.</title>
        <authorList>
            <person name="Tamma P.D."/>
            <person name="Fan Y."/>
            <person name="Bergman Y."/>
            <person name="Pertea G."/>
            <person name="Kazmi A."/>
            <person name="Lewis S."/>
            <person name="Carroll K.C."/>
            <person name="Schatz M.C."/>
            <person name="Timp W."/>
            <person name="Simner P.J."/>
        </authorList>
    </citation>
    <scope>NUCLEOTIDE SEQUENCE [LARGE SCALE GENOMIC DNA]</scope>
    <source>
        <strain evidence="6 15">KLPN_104</strain>
    </source>
</reference>
<dbReference type="EMBL" id="QOHW01000012">
    <property type="protein sequence ID" value="RBZ21366.1"/>
    <property type="molecule type" value="Genomic_DNA"/>
</dbReference>
<reference evidence="11 18" key="9">
    <citation type="submission" date="2019-08" db="EMBL/GenBank/DDBJ databases">
        <title>Phenotypic and genetic characterization of extended-spectrum b-lactamase-producing hypermucoviscous Klebsiella pneumoniae from Chile.</title>
        <authorList>
            <person name="Morales-Leon F."/>
            <person name="Caro C."/>
            <person name="Opazo-Capurro A."/>
            <person name="Lincopan N."/>
            <person name="Dominguez-Yevenes M."/>
            <person name="Lima C."/>
            <person name="Bello-Toledo H."/>
            <person name="Gonzalez-Rocha G."/>
        </authorList>
    </citation>
    <scope>NUCLEOTIDE SEQUENCE [LARGE SCALE GENOMIC DNA]</scope>
    <source>
        <strain evidence="11 18">UCO-494</strain>
    </source>
</reference>
<reference evidence="4" key="1">
    <citation type="submission" date="2018-07" db="EMBL/GenBank/DDBJ databases">
        <title>Draft genome sequence of Klebsiella pneumoniae K293.</title>
        <authorList>
            <person name="He F."/>
        </authorList>
    </citation>
    <scope>NUCLEOTIDE SEQUENCE</scope>
    <source>
        <strain evidence="4">K293</strain>
    </source>
</reference>
<evidence type="ECO:0000313" key="2">
    <source>
        <dbReference type="EMBL" id="MUA42298.1"/>
    </source>
</evidence>
<accession>A0A0J2GE05</accession>
<dbReference type="EMBL" id="RDAM01000001">
    <property type="protein sequence ID" value="RRF09368.1"/>
    <property type="molecule type" value="Genomic_DNA"/>
</dbReference>
<evidence type="ECO:0000313" key="5">
    <source>
        <dbReference type="EMBL" id="ROG94755.1"/>
    </source>
</evidence>
<proteinExistence type="predicted"/>
<dbReference type="InterPro" id="IPR054252">
    <property type="entry name" value="Pam3_gp18"/>
</dbReference>
<dbReference type="Proteomes" id="UP000322977">
    <property type="component" value="Unassembled WGS sequence"/>
</dbReference>
<name>A0A1V7I2G1_KLEPN</name>
<evidence type="ECO:0000313" key="13">
    <source>
        <dbReference type="Proteomes" id="UP000258905"/>
    </source>
</evidence>
<dbReference type="Proteomes" id="UP000257587">
    <property type="component" value="Unassembled WGS sequence"/>
</dbReference>
<evidence type="ECO:0000313" key="4">
    <source>
        <dbReference type="EMBL" id="RDT87599.1"/>
    </source>
</evidence>
<reference evidence="2 19" key="10">
    <citation type="submission" date="2019-11" db="EMBL/GenBank/DDBJ databases">
        <title>Emergence of a novel subclone of carbapenem-resistant Klebsiella pneumoniae ST11 with enhanced virulence and transmissibility: a molecular epidemiological, clinical, genomic study.</title>
        <authorList>
            <person name="Zhou K."/>
        </authorList>
    </citation>
    <scope>NUCLEOTIDE SEQUENCE [LARGE SCALE GENOMIC DNA]</scope>
    <source>
        <strain evidence="2 19">KP_38044</strain>
    </source>
</reference>
<evidence type="ECO:0000313" key="10">
    <source>
        <dbReference type="EMBL" id="TDJ96199.1"/>
    </source>
</evidence>
<dbReference type="Proteomes" id="UP000275975">
    <property type="component" value="Unassembled WGS sequence"/>
</dbReference>
<evidence type="ECO:0000313" key="18">
    <source>
        <dbReference type="Proteomes" id="UP000322977"/>
    </source>
</evidence>
<evidence type="ECO:0000313" key="14">
    <source>
        <dbReference type="Proteomes" id="UP000259364"/>
    </source>
</evidence>
<reference evidence="3" key="2">
    <citation type="submission" date="2018-07" db="EMBL/GenBank/DDBJ databases">
        <authorList>
            <person name="Martins R.C."/>
            <person name="Perdigao-Neto L.V."/>
            <person name="Costa S.F."/>
            <person name="Levin A.S.S."/>
        </authorList>
    </citation>
    <scope>NUCLEOTIDE SEQUENCE</scope>
    <source>
        <strain evidence="3">BC_5001</strain>
    </source>
</reference>
<accession>A0A1V7I2G1</accession>
<evidence type="ECO:0000313" key="7">
    <source>
        <dbReference type="EMBL" id="SVN67239.1"/>
    </source>
</evidence>
<reference evidence="3" key="3">
    <citation type="submission" date="2018-08" db="EMBL/GenBank/DDBJ databases">
        <title>Klebsiella pneumoniae genome sequencing and assembly.</title>
        <authorList>
            <person name="Martins R.C.R."/>
            <person name="Perdigao-Neto L.V."/>
            <person name="Costa S.F."/>
            <person name="Levin A.S.S."/>
        </authorList>
    </citation>
    <scope>NUCLEOTIDE SEQUENCE</scope>
    <source>
        <strain evidence="3">BC_5001</strain>
    </source>
</reference>
<dbReference type="KEGG" id="kpne:KU54_014780"/>
<sequence length="100" mass="10895">MAVSEIPLSPENQRFSISVAGQSLQMAVTWRAAFWCLDIMDSTGADLIKGIPLITGANLLAQYRYLGLGFSLYVNCDDPANDNPTQTDLGIKSHLYAVTE</sequence>
<dbReference type="EMBL" id="VSSY01000049">
    <property type="protein sequence ID" value="TYL72041.1"/>
    <property type="molecule type" value="Genomic_DNA"/>
</dbReference>
<dbReference type="Proteomes" id="UP000294951">
    <property type="component" value="Unassembled WGS sequence"/>
</dbReference>
<reference evidence="5 16" key="6">
    <citation type="submission" date="2018-10" db="EMBL/GenBank/DDBJ databases">
        <authorList>
            <person name="Vanduin D."/>
            <person name="Fouts D."/>
            <person name="Wright M."/>
            <person name="Sutton G."/>
            <person name="Nguyen K."/>
            <person name="Kreiswirth B."/>
            <person name="Chen L."/>
            <person name="Rojas L."/>
            <person name="Hujer A."/>
            <person name="Hujer K."/>
            <person name="Bonomo R."/>
            <person name="Adams M."/>
        </authorList>
    </citation>
    <scope>NUCLEOTIDE SEQUENCE [LARGE SCALE GENOMIC DNA]</scope>
    <source>
        <strain evidence="5 16">CRK0165</strain>
    </source>
</reference>
<evidence type="ECO:0000313" key="6">
    <source>
        <dbReference type="EMBL" id="RRF09368.1"/>
    </source>
</evidence>
<dbReference type="Proteomes" id="UP000283322">
    <property type="component" value="Unassembled WGS sequence"/>
</dbReference>
<dbReference type="EMBL" id="UKAW01000004">
    <property type="protein sequence ID" value="SXG14406.1"/>
    <property type="molecule type" value="Genomic_DNA"/>
</dbReference>
<dbReference type="EMBL" id="SMTN01000022">
    <property type="protein sequence ID" value="TDJ96199.1"/>
    <property type="molecule type" value="Genomic_DNA"/>
</dbReference>
<comment type="caution">
    <text evidence="11">The sequence shown here is derived from an EMBL/GenBank/DDBJ whole genome shotgun (WGS) entry which is preliminary data.</text>
</comment>
<reference evidence="12 13" key="4">
    <citation type="submission" date="2018-08" db="EMBL/GenBank/DDBJ databases">
        <authorList>
            <consortium name="Pathogen Informatics"/>
        </authorList>
    </citation>
    <scope>NUCLEOTIDE SEQUENCE [LARGE SCALE GENOMIC DNA]</scope>
    <source>
        <strain evidence="9 12">EuSCAPE_AT002</strain>
        <strain evidence="7 13">EuSCAPE_GR003</strain>
        <strain evidence="8 14">EuSCAPE_UK014</strain>
    </source>
</reference>
<reference evidence="10 17" key="8">
    <citation type="submission" date="2019-03" db="EMBL/GenBank/DDBJ databases">
        <title>Multidrug-Resistant Klebsiella pneumoniae Clinical Bloodstream Isolates in Shanghai, China.</title>
        <authorList>
            <person name="Wang S."/>
        </authorList>
    </citation>
    <scope>NUCLEOTIDE SEQUENCE [LARGE SCALE GENOMIC DNA]</scope>
    <source>
        <strain evidence="10 17">RJ1071</strain>
    </source>
</reference>
<evidence type="ECO:0000313" key="11">
    <source>
        <dbReference type="EMBL" id="TYL72041.1"/>
    </source>
</evidence>
<evidence type="ECO:0000313" key="12">
    <source>
        <dbReference type="Proteomes" id="UP000257587"/>
    </source>
</evidence>
<evidence type="ECO:0000313" key="8">
    <source>
        <dbReference type="EMBL" id="SWF77783.1"/>
    </source>
</evidence>
<evidence type="ECO:0000313" key="3">
    <source>
        <dbReference type="EMBL" id="RBZ21366.1"/>
    </source>
</evidence>
<dbReference type="Proteomes" id="UP000253559">
    <property type="component" value="Unassembled WGS sequence"/>
</dbReference>
<protein>
    <submittedName>
        <fullName evidence="7">Bacteriophage protein</fullName>
    </submittedName>
</protein>
<dbReference type="KEGG" id="kpnu:LI86_14715"/>
<dbReference type="Proteomes" id="UP000258905">
    <property type="component" value="Unassembled WGS sequence"/>
</dbReference>
<evidence type="ECO:0000313" key="16">
    <source>
        <dbReference type="Proteomes" id="UP000283322"/>
    </source>
</evidence>
<evidence type="ECO:0000313" key="19">
    <source>
        <dbReference type="Proteomes" id="UP000485085"/>
    </source>
</evidence>
<dbReference type="EMBL" id="UIUC01000044">
    <property type="protein sequence ID" value="SVN67239.1"/>
    <property type="molecule type" value="Genomic_DNA"/>
</dbReference>
<gene>
    <name evidence="5" type="ORF">BL124_00016675</name>
    <name evidence="3" type="ORF">DM078_17360</name>
    <name evidence="4" type="ORF">DW286_21025</name>
    <name evidence="10" type="ORF">E1814_19460</name>
    <name evidence="6" type="ORF">EAO17_25915</name>
    <name evidence="11" type="ORF">FXN67_27375</name>
    <name evidence="2" type="ORF">GNF00_20840</name>
    <name evidence="9" type="ORF">SAMEA3499874_02110</name>
    <name evidence="7" type="ORF">SAMEA3649591_05299</name>
    <name evidence="8" type="ORF">SAMEA3720909_05402</name>
</gene>
<dbReference type="EMBL" id="WNPO01000038">
    <property type="protein sequence ID" value="MUA42298.1"/>
    <property type="molecule type" value="Genomic_DNA"/>
</dbReference>
<dbReference type="EMBL" id="QRCF01000027">
    <property type="protein sequence ID" value="RDT87599.1"/>
    <property type="molecule type" value="Genomic_DNA"/>
</dbReference>
<dbReference type="Proteomes" id="UP000254657">
    <property type="component" value="Unassembled WGS sequence"/>
</dbReference>
<dbReference type="RefSeq" id="WP_004152568.1">
    <property type="nucleotide sequence ID" value="NZ_AP018671.1"/>
</dbReference>
<organism evidence="11 18">
    <name type="scientific">Klebsiella pneumoniae</name>
    <dbReference type="NCBI Taxonomy" id="573"/>
    <lineage>
        <taxon>Bacteria</taxon>
        <taxon>Pseudomonadati</taxon>
        <taxon>Pseudomonadota</taxon>
        <taxon>Gammaproteobacteria</taxon>
        <taxon>Enterobacterales</taxon>
        <taxon>Enterobacteriaceae</taxon>
        <taxon>Klebsiella/Raoultella group</taxon>
        <taxon>Klebsiella</taxon>
        <taxon>Klebsiella pneumoniae complex</taxon>
    </lineage>
</organism>
<dbReference type="EMBL" id="MPYG04000120">
    <property type="protein sequence ID" value="ROG94755.1"/>
    <property type="molecule type" value="Genomic_DNA"/>
</dbReference>
<reference evidence="6" key="5">
    <citation type="submission" date="2018-10" db="EMBL/GenBank/DDBJ databases">
        <authorList>
            <person name="Fan Y."/>
            <person name="Timp W."/>
            <person name="Bergman Y."/>
            <person name="Tamma P."/>
            <person name="Simner P."/>
        </authorList>
    </citation>
    <scope>NUCLEOTIDE SEQUENCE</scope>
    <source>
        <strain evidence="6">KLPN_104</strain>
    </source>
</reference>
<dbReference type="Proteomes" id="UP000485085">
    <property type="component" value="Unassembled WGS sequence"/>
</dbReference>